<name>A0ABW2I022_9ACTN</name>
<evidence type="ECO:0000313" key="2">
    <source>
        <dbReference type="Proteomes" id="UP001596548"/>
    </source>
</evidence>
<evidence type="ECO:0000313" key="1">
    <source>
        <dbReference type="EMBL" id="MFC7277888.1"/>
    </source>
</evidence>
<organism evidence="1 2">
    <name type="scientific">Paractinoplanes rhizophilus</name>
    <dbReference type="NCBI Taxonomy" id="1416877"/>
    <lineage>
        <taxon>Bacteria</taxon>
        <taxon>Bacillati</taxon>
        <taxon>Actinomycetota</taxon>
        <taxon>Actinomycetes</taxon>
        <taxon>Micromonosporales</taxon>
        <taxon>Micromonosporaceae</taxon>
        <taxon>Paractinoplanes</taxon>
    </lineage>
</organism>
<comment type="caution">
    <text evidence="1">The sequence shown here is derived from an EMBL/GenBank/DDBJ whole genome shotgun (WGS) entry which is preliminary data.</text>
</comment>
<dbReference type="RefSeq" id="WP_378974071.1">
    <property type="nucleotide sequence ID" value="NZ_JBHTBJ010000027.1"/>
</dbReference>
<sequence length="65" mass="7346">MSSKTDQSDVVELTPEQGRELFDRRARKLLGITGDEFLARWDSGDFMNSDDPKVSSLAVLIPFTR</sequence>
<keyword evidence="2" id="KW-1185">Reference proteome</keyword>
<reference evidence="2" key="1">
    <citation type="journal article" date="2019" name="Int. J. Syst. Evol. Microbiol.">
        <title>The Global Catalogue of Microorganisms (GCM) 10K type strain sequencing project: providing services to taxonomists for standard genome sequencing and annotation.</title>
        <authorList>
            <consortium name="The Broad Institute Genomics Platform"/>
            <consortium name="The Broad Institute Genome Sequencing Center for Infectious Disease"/>
            <person name="Wu L."/>
            <person name="Ma J."/>
        </authorList>
    </citation>
    <scope>NUCLEOTIDE SEQUENCE [LARGE SCALE GENOMIC DNA]</scope>
    <source>
        <strain evidence="2">XZYJT-10</strain>
    </source>
</reference>
<proteinExistence type="predicted"/>
<gene>
    <name evidence="1" type="ORF">ACFQS1_28195</name>
</gene>
<accession>A0ABW2I022</accession>
<protein>
    <submittedName>
        <fullName evidence="1">Uncharacterized protein</fullName>
    </submittedName>
</protein>
<dbReference type="Proteomes" id="UP001596548">
    <property type="component" value="Unassembled WGS sequence"/>
</dbReference>
<dbReference type="EMBL" id="JBHTBJ010000027">
    <property type="protein sequence ID" value="MFC7277888.1"/>
    <property type="molecule type" value="Genomic_DNA"/>
</dbReference>